<evidence type="ECO:0000313" key="4">
    <source>
        <dbReference type="EMBL" id="MQM11125.1"/>
    </source>
</evidence>
<keyword evidence="1" id="KW-0653">Protein transport</keyword>
<keyword evidence="1" id="KW-0813">Transport</keyword>
<keyword evidence="5" id="KW-1185">Reference proteome</keyword>
<feature type="region of interest" description="Disordered" evidence="3">
    <location>
        <begin position="154"/>
        <end position="174"/>
    </location>
</feature>
<dbReference type="InterPro" id="IPR038407">
    <property type="entry name" value="v-SNARE_N_sf"/>
</dbReference>
<dbReference type="AlphaFoldDB" id="A0A843X1W2"/>
<evidence type="ECO:0000313" key="5">
    <source>
        <dbReference type="Proteomes" id="UP000652761"/>
    </source>
</evidence>
<dbReference type="EMBL" id="NMUH01004873">
    <property type="protein sequence ID" value="MQM11125.1"/>
    <property type="molecule type" value="Genomic_DNA"/>
</dbReference>
<dbReference type="GO" id="GO:0016192">
    <property type="term" value="P:vesicle-mediated transport"/>
    <property type="evidence" value="ECO:0007669"/>
    <property type="project" value="InterPro"/>
</dbReference>
<dbReference type="SUPFAM" id="SSF47661">
    <property type="entry name" value="t-snare proteins"/>
    <property type="match status" value="1"/>
</dbReference>
<feature type="coiled-coil region" evidence="2">
    <location>
        <begin position="76"/>
        <end position="103"/>
    </location>
</feature>
<reference evidence="4" key="1">
    <citation type="submission" date="2017-07" db="EMBL/GenBank/DDBJ databases">
        <title>Taro Niue Genome Assembly and Annotation.</title>
        <authorList>
            <person name="Atibalentja N."/>
            <person name="Keating K."/>
            <person name="Fields C.J."/>
        </authorList>
    </citation>
    <scope>NUCLEOTIDE SEQUENCE</scope>
    <source>
        <strain evidence="4">Niue_2</strain>
        <tissue evidence="4">Leaf</tissue>
    </source>
</reference>
<evidence type="ECO:0000256" key="3">
    <source>
        <dbReference type="SAM" id="MobiDB-lite"/>
    </source>
</evidence>
<sequence length="174" mass="19276">MLLSPPCLTPPNIPQEVDSSKNALEVINQLPGGGPPDVDKVPPELNFELNLVEQKKQKLFEIKTGLEDMEALPNVKVMLLAKLREYKSDLNNLKSEVKRITSSNANQSAPEELLESGMAIVRARSGSGSCLVLGSELWNCHIVPPICDPTIEGHQIERVERDDDEDEDSRIHDD</sequence>
<protein>
    <submittedName>
        <fullName evidence="4">Uncharacterized protein</fullName>
    </submittedName>
</protein>
<name>A0A843X1W2_COLES</name>
<dbReference type="Gene3D" id="1.20.58.400">
    <property type="entry name" value="t-snare proteins"/>
    <property type="match status" value="1"/>
</dbReference>
<dbReference type="GO" id="GO:0016020">
    <property type="term" value="C:membrane"/>
    <property type="evidence" value="ECO:0007669"/>
    <property type="project" value="InterPro"/>
</dbReference>
<dbReference type="InterPro" id="IPR010989">
    <property type="entry name" value="SNARE"/>
</dbReference>
<accession>A0A843X1W2</accession>
<keyword evidence="2" id="KW-0175">Coiled coil</keyword>
<dbReference type="OrthoDB" id="430637at2759"/>
<evidence type="ECO:0000256" key="1">
    <source>
        <dbReference type="ARBA" id="ARBA00022927"/>
    </source>
</evidence>
<evidence type="ECO:0000256" key="2">
    <source>
        <dbReference type="SAM" id="Coils"/>
    </source>
</evidence>
<dbReference type="GO" id="GO:0015031">
    <property type="term" value="P:protein transport"/>
    <property type="evidence" value="ECO:0007669"/>
    <property type="project" value="UniProtKB-KW"/>
</dbReference>
<comment type="caution">
    <text evidence="4">The sequence shown here is derived from an EMBL/GenBank/DDBJ whole genome shotgun (WGS) entry which is preliminary data.</text>
</comment>
<gene>
    <name evidence="4" type="ORF">Taro_044030</name>
</gene>
<organism evidence="4 5">
    <name type="scientific">Colocasia esculenta</name>
    <name type="common">Wild taro</name>
    <name type="synonym">Arum esculentum</name>
    <dbReference type="NCBI Taxonomy" id="4460"/>
    <lineage>
        <taxon>Eukaryota</taxon>
        <taxon>Viridiplantae</taxon>
        <taxon>Streptophyta</taxon>
        <taxon>Embryophyta</taxon>
        <taxon>Tracheophyta</taxon>
        <taxon>Spermatophyta</taxon>
        <taxon>Magnoliopsida</taxon>
        <taxon>Liliopsida</taxon>
        <taxon>Araceae</taxon>
        <taxon>Aroideae</taxon>
        <taxon>Colocasieae</taxon>
        <taxon>Colocasia</taxon>
    </lineage>
</organism>
<proteinExistence type="predicted"/>
<dbReference type="Proteomes" id="UP000652761">
    <property type="component" value="Unassembled WGS sequence"/>
</dbReference>